<keyword evidence="2" id="KW-1185">Reference proteome</keyword>
<evidence type="ECO:0000313" key="2">
    <source>
        <dbReference type="Proteomes" id="UP001317259"/>
    </source>
</evidence>
<reference evidence="1 2" key="1">
    <citation type="submission" date="2022-04" db="EMBL/GenBank/DDBJ databases">
        <title>Genome draft of Actinomadura sp. ATCC 31491.</title>
        <authorList>
            <person name="Shi X."/>
            <person name="Du Y."/>
        </authorList>
    </citation>
    <scope>NUCLEOTIDE SEQUENCE [LARGE SCALE GENOMIC DNA]</scope>
    <source>
        <strain evidence="1 2">ATCC 31491</strain>
    </source>
</reference>
<protein>
    <submittedName>
        <fullName evidence="1">Uncharacterized protein</fullName>
    </submittedName>
</protein>
<sequence length="149" mass="16447">MPTLLAELLDPHKRSDHLYGVADVEEPWHLYEIDLAAGDWAGAADNGVALQWRADTHLLKYELWDGPPPPLTTWDATWSGSVRMGCGRVSALSGHGGGVFSGAEFDLGRREAVWQVRVHRKSLGHEEFTAELVGCTVFKIQFWAAPPGR</sequence>
<evidence type="ECO:0000313" key="1">
    <source>
        <dbReference type="EMBL" id="MCK2212464.1"/>
    </source>
</evidence>
<gene>
    <name evidence="1" type="ORF">MF672_001420</name>
</gene>
<comment type="caution">
    <text evidence="1">The sequence shown here is derived from an EMBL/GenBank/DDBJ whole genome shotgun (WGS) entry which is preliminary data.</text>
</comment>
<dbReference type="RefSeq" id="WP_242380904.1">
    <property type="nucleotide sequence ID" value="NZ_JAKRKC020000001.1"/>
</dbReference>
<name>A0ABT0FJG4_9ACTN</name>
<accession>A0ABT0FJG4</accession>
<dbReference type="Proteomes" id="UP001317259">
    <property type="component" value="Unassembled WGS sequence"/>
</dbReference>
<dbReference type="EMBL" id="JAKRKC020000001">
    <property type="protein sequence ID" value="MCK2212464.1"/>
    <property type="molecule type" value="Genomic_DNA"/>
</dbReference>
<organism evidence="1 2">
    <name type="scientific">Actinomadura luzonensis</name>
    <dbReference type="NCBI Taxonomy" id="2805427"/>
    <lineage>
        <taxon>Bacteria</taxon>
        <taxon>Bacillati</taxon>
        <taxon>Actinomycetota</taxon>
        <taxon>Actinomycetes</taxon>
        <taxon>Streptosporangiales</taxon>
        <taxon>Thermomonosporaceae</taxon>
        <taxon>Actinomadura</taxon>
    </lineage>
</organism>
<proteinExistence type="predicted"/>